<dbReference type="GO" id="GO:0012505">
    <property type="term" value="C:endomembrane system"/>
    <property type="evidence" value="ECO:0007669"/>
    <property type="project" value="UniProtKB-SubCell"/>
</dbReference>
<comment type="similarity">
    <text evidence="2">Belongs to the membrane magnesium transporter (TC 1.A.67) family.</text>
</comment>
<keyword evidence="5 6" id="KW-0472">Membrane</keyword>
<name>A0A9P5XNZ9_9AGAR</name>
<dbReference type="AlphaFoldDB" id="A0A9P5XNZ9"/>
<accession>A0A9P5XNZ9</accession>
<keyword evidence="9" id="KW-1185">Reference proteome</keyword>
<sequence>MLARLLMLFCVISLLHAGYSGYEHLSRLKALGQPQEALPKDIAIETLIGAIFGIIGASLYGSPLKQISWASEMRQHKIDEMDARIGFASYIHRGRNIFSNVQKQSIKKQT</sequence>
<reference evidence="8" key="1">
    <citation type="submission" date="2020-11" db="EMBL/GenBank/DDBJ databases">
        <authorList>
            <consortium name="DOE Joint Genome Institute"/>
            <person name="Ahrendt S."/>
            <person name="Riley R."/>
            <person name="Andreopoulos W."/>
            <person name="Labutti K."/>
            <person name="Pangilinan J."/>
            <person name="Ruiz-Duenas F.J."/>
            <person name="Barrasa J.M."/>
            <person name="Sanchez-Garcia M."/>
            <person name="Camarero S."/>
            <person name="Miyauchi S."/>
            <person name="Serrano A."/>
            <person name="Linde D."/>
            <person name="Babiker R."/>
            <person name="Drula E."/>
            <person name="Ayuso-Fernandez I."/>
            <person name="Pacheco R."/>
            <person name="Padilla G."/>
            <person name="Ferreira P."/>
            <person name="Barriuso J."/>
            <person name="Kellner H."/>
            <person name="Castanera R."/>
            <person name="Alfaro M."/>
            <person name="Ramirez L."/>
            <person name="Pisabarro A.G."/>
            <person name="Kuo A."/>
            <person name="Tritt A."/>
            <person name="Lipzen A."/>
            <person name="He G."/>
            <person name="Yan M."/>
            <person name="Ng V."/>
            <person name="Cullen D."/>
            <person name="Martin F."/>
            <person name="Rosso M.-N."/>
            <person name="Henrissat B."/>
            <person name="Hibbett D."/>
            <person name="Martinez A.T."/>
            <person name="Grigoriev I.V."/>
        </authorList>
    </citation>
    <scope>NUCLEOTIDE SEQUENCE</scope>
    <source>
        <strain evidence="8">MF-IS2</strain>
    </source>
</reference>
<evidence type="ECO:0008006" key="10">
    <source>
        <dbReference type="Google" id="ProtNLM"/>
    </source>
</evidence>
<keyword evidence="4 6" id="KW-1133">Transmembrane helix</keyword>
<gene>
    <name evidence="8" type="ORF">P691DRAFT_797860</name>
</gene>
<dbReference type="OrthoDB" id="44756at2759"/>
<evidence type="ECO:0000256" key="1">
    <source>
        <dbReference type="ARBA" id="ARBA00004127"/>
    </source>
</evidence>
<organism evidence="8 9">
    <name type="scientific">Macrolepiota fuliginosa MF-IS2</name>
    <dbReference type="NCBI Taxonomy" id="1400762"/>
    <lineage>
        <taxon>Eukaryota</taxon>
        <taxon>Fungi</taxon>
        <taxon>Dikarya</taxon>
        <taxon>Basidiomycota</taxon>
        <taxon>Agaricomycotina</taxon>
        <taxon>Agaricomycetes</taxon>
        <taxon>Agaricomycetidae</taxon>
        <taxon>Agaricales</taxon>
        <taxon>Agaricineae</taxon>
        <taxon>Agaricaceae</taxon>
        <taxon>Macrolepiota</taxon>
    </lineage>
</organism>
<evidence type="ECO:0000256" key="4">
    <source>
        <dbReference type="ARBA" id="ARBA00022989"/>
    </source>
</evidence>
<evidence type="ECO:0000256" key="2">
    <source>
        <dbReference type="ARBA" id="ARBA00006109"/>
    </source>
</evidence>
<dbReference type="Pfam" id="PF10270">
    <property type="entry name" value="MMgT"/>
    <property type="match status" value="1"/>
</dbReference>
<feature type="signal peptide" evidence="7">
    <location>
        <begin position="1"/>
        <end position="17"/>
    </location>
</feature>
<evidence type="ECO:0000256" key="5">
    <source>
        <dbReference type="ARBA" id="ARBA00023136"/>
    </source>
</evidence>
<protein>
    <recommendedName>
        <fullName evidence="10">Magnesium transporter</fullName>
    </recommendedName>
</protein>
<proteinExistence type="inferred from homology"/>
<comment type="caution">
    <text evidence="8">The sequence shown here is derived from an EMBL/GenBank/DDBJ whole genome shotgun (WGS) entry which is preliminary data.</text>
</comment>
<evidence type="ECO:0000313" key="8">
    <source>
        <dbReference type="EMBL" id="KAF9454309.1"/>
    </source>
</evidence>
<evidence type="ECO:0000256" key="6">
    <source>
        <dbReference type="SAM" id="Phobius"/>
    </source>
</evidence>
<dbReference type="Proteomes" id="UP000807342">
    <property type="component" value="Unassembled WGS sequence"/>
</dbReference>
<evidence type="ECO:0000313" key="9">
    <source>
        <dbReference type="Proteomes" id="UP000807342"/>
    </source>
</evidence>
<feature type="transmembrane region" description="Helical" evidence="6">
    <location>
        <begin position="44"/>
        <end position="64"/>
    </location>
</feature>
<keyword evidence="3 6" id="KW-0812">Transmembrane</keyword>
<dbReference type="EMBL" id="MU151055">
    <property type="protein sequence ID" value="KAF9454309.1"/>
    <property type="molecule type" value="Genomic_DNA"/>
</dbReference>
<evidence type="ECO:0000256" key="3">
    <source>
        <dbReference type="ARBA" id="ARBA00022692"/>
    </source>
</evidence>
<dbReference type="InterPro" id="IPR018937">
    <property type="entry name" value="MMgT"/>
</dbReference>
<comment type="subcellular location">
    <subcellularLocation>
        <location evidence="1">Endomembrane system</location>
        <topology evidence="1">Multi-pass membrane protein</topology>
    </subcellularLocation>
</comment>
<keyword evidence="7" id="KW-0732">Signal</keyword>
<feature type="chain" id="PRO_5040406114" description="Magnesium transporter" evidence="7">
    <location>
        <begin position="18"/>
        <end position="110"/>
    </location>
</feature>
<evidence type="ECO:0000256" key="7">
    <source>
        <dbReference type="SAM" id="SignalP"/>
    </source>
</evidence>